<dbReference type="Pfam" id="PF16486">
    <property type="entry name" value="ArgoN"/>
    <property type="match status" value="1"/>
</dbReference>
<feature type="domain" description="PAZ" evidence="4">
    <location>
        <begin position="232"/>
        <end position="348"/>
    </location>
</feature>
<dbReference type="InterPro" id="IPR003165">
    <property type="entry name" value="Piwi"/>
</dbReference>
<dbReference type="PROSITE" id="PS50822">
    <property type="entry name" value="PIWI"/>
    <property type="match status" value="1"/>
</dbReference>
<feature type="domain" description="Piwi" evidence="5">
    <location>
        <begin position="523"/>
        <end position="825"/>
    </location>
</feature>
<dbReference type="Pfam" id="PF08699">
    <property type="entry name" value="ArgoL1"/>
    <property type="match status" value="1"/>
</dbReference>
<dbReference type="AlphaFoldDB" id="A0A507BYG2"/>
<dbReference type="Gene3D" id="3.40.50.2300">
    <property type="match status" value="1"/>
</dbReference>
<evidence type="ECO:0000313" key="7">
    <source>
        <dbReference type="Proteomes" id="UP000319731"/>
    </source>
</evidence>
<evidence type="ECO:0000313" key="6">
    <source>
        <dbReference type="EMBL" id="TPX33837.1"/>
    </source>
</evidence>
<organism evidence="6 7">
    <name type="scientific">Synchytrium microbalum</name>
    <dbReference type="NCBI Taxonomy" id="1806994"/>
    <lineage>
        <taxon>Eukaryota</taxon>
        <taxon>Fungi</taxon>
        <taxon>Fungi incertae sedis</taxon>
        <taxon>Chytridiomycota</taxon>
        <taxon>Chytridiomycota incertae sedis</taxon>
        <taxon>Chytridiomycetes</taxon>
        <taxon>Synchytriales</taxon>
        <taxon>Synchytriaceae</taxon>
        <taxon>Synchytrium</taxon>
    </lineage>
</organism>
<evidence type="ECO:0000256" key="3">
    <source>
        <dbReference type="SAM" id="MobiDB-lite"/>
    </source>
</evidence>
<dbReference type="SUPFAM" id="SSF101690">
    <property type="entry name" value="PAZ domain"/>
    <property type="match status" value="1"/>
</dbReference>
<dbReference type="OrthoDB" id="10252740at2759"/>
<keyword evidence="2" id="KW-0943">RNA-mediated gene silencing</keyword>
<dbReference type="GO" id="GO:0031047">
    <property type="term" value="P:regulatory ncRNA-mediated gene silencing"/>
    <property type="evidence" value="ECO:0007669"/>
    <property type="project" value="UniProtKB-KW"/>
</dbReference>
<feature type="region of interest" description="Disordered" evidence="3">
    <location>
        <begin position="97"/>
        <end position="129"/>
    </location>
</feature>
<dbReference type="InterPro" id="IPR003100">
    <property type="entry name" value="PAZ_dom"/>
</dbReference>
<sequence length="858" mass="96299">MTTVALPRRPDHGSMGKAIMLRANFFPILSIPGMNLHHYEVSILPEANTRINRRLFIWEELNRAGILHNAFPVFDGRRNLFTPRALPLVDGTATFSVDLPDDDDDGPPGKHGLKLSQNFASPPPTKPRPARKFQITLKKLSDINMTRLQSFLNGELQETPIECLLALDVIVRHGPSITYTTVGRSFFTPEGKQFIANGAELWQGFHQSIRPSRGRLWLNLDVSATAFYQPGPVVDMVAKILGRNSADDIRQAMSDKDRGKIEKVLKNVKVMTTHRGNARRRWRVSRITPTSASKTVFPMRDEGRQMSVAEYFQERYHIPLHYAHFPCLVVGDPNKHIYLPMEVCQIIPGQRISRKLNEKQTADMIRFTCQSPHIRSNKIAAGFNLIQTEANATLAAFETTFGREMGTVNARVLSTPIVSYHPNSREPNITPREGQWNLKDKKVAQSTPISSWAVIIFTSERECPREDVQKFIRELVSTCRDTGISVATPQPPLRYSNPDGNIELIMKNGFMDAGSATAGRPQIILCILPNMGVPLYAEIKRVSDTIIGVATQCLLAKHILNVKKQYCANVCLKMNVKMGGTNAYLGPQQLPFVSERPTIVFGADVTHSSPGEGMKPSIAALVGSMDAQCSKYAGSIRVHRGRQEIMSELSNMVAELLRTFYQFCGSKPQRIVFYRDGVPEGAFAELLRSEVESIFRACESLEPGYRPTLSFIVVQKRHHARFFPIRQEDADEKSGNVAPGTIVDRDITHPVEFDFFLASHPGLQGTSKPTHYHVIYDENNFSADGLQELTYRLCYLYCRATRAVSVCPPAYYAHLLAARARFHFDENGSSEGNDRVVSAAEYSFRTVKPDLARLMYFL</sequence>
<dbReference type="InterPro" id="IPR032473">
    <property type="entry name" value="Argonaute_Mid_dom"/>
</dbReference>
<evidence type="ECO:0000256" key="2">
    <source>
        <dbReference type="ARBA" id="ARBA00023158"/>
    </source>
</evidence>
<dbReference type="Pfam" id="PF02170">
    <property type="entry name" value="PAZ"/>
    <property type="match status" value="1"/>
</dbReference>
<evidence type="ECO:0000259" key="4">
    <source>
        <dbReference type="PROSITE" id="PS50821"/>
    </source>
</evidence>
<dbReference type="CDD" id="cd04657">
    <property type="entry name" value="Piwi_ago-like"/>
    <property type="match status" value="1"/>
</dbReference>
<evidence type="ECO:0008006" key="8">
    <source>
        <dbReference type="Google" id="ProtNLM"/>
    </source>
</evidence>
<proteinExistence type="inferred from homology"/>
<dbReference type="Gene3D" id="2.170.260.10">
    <property type="entry name" value="paz domain"/>
    <property type="match status" value="1"/>
</dbReference>
<dbReference type="InterPro" id="IPR012337">
    <property type="entry name" value="RNaseH-like_sf"/>
</dbReference>
<dbReference type="Pfam" id="PF02171">
    <property type="entry name" value="Piwi"/>
    <property type="match status" value="1"/>
</dbReference>
<reference evidence="6 7" key="1">
    <citation type="journal article" date="2019" name="Sci. Rep.">
        <title>Comparative genomics of chytrid fungi reveal insights into the obligate biotrophic and pathogenic lifestyle of Synchytrium endobioticum.</title>
        <authorList>
            <person name="van de Vossenberg B.T.L.H."/>
            <person name="Warris S."/>
            <person name="Nguyen H.D.T."/>
            <person name="van Gent-Pelzer M.P.E."/>
            <person name="Joly D.L."/>
            <person name="van de Geest H.C."/>
            <person name="Bonants P.J.M."/>
            <person name="Smith D.S."/>
            <person name="Levesque C.A."/>
            <person name="van der Lee T.A.J."/>
        </authorList>
    </citation>
    <scope>NUCLEOTIDE SEQUENCE [LARGE SCALE GENOMIC DNA]</scope>
    <source>
        <strain evidence="6 7">JEL517</strain>
    </source>
</reference>
<dbReference type="PANTHER" id="PTHR22891">
    <property type="entry name" value="EUKARYOTIC TRANSLATION INITIATION FACTOR 2C"/>
    <property type="match status" value="1"/>
</dbReference>
<dbReference type="GO" id="GO:0003723">
    <property type="term" value="F:RNA binding"/>
    <property type="evidence" value="ECO:0007669"/>
    <property type="project" value="InterPro"/>
</dbReference>
<dbReference type="FunFam" id="2.170.260.10:FF:000001">
    <property type="entry name" value="Protein argonaute-2"/>
    <property type="match status" value="1"/>
</dbReference>
<keyword evidence="7" id="KW-1185">Reference proteome</keyword>
<dbReference type="InterPro" id="IPR014811">
    <property type="entry name" value="ArgoL1"/>
</dbReference>
<dbReference type="STRING" id="1806994.A0A507BYG2"/>
<dbReference type="InterPro" id="IPR032474">
    <property type="entry name" value="Argonaute_N"/>
</dbReference>
<evidence type="ECO:0000259" key="5">
    <source>
        <dbReference type="PROSITE" id="PS50822"/>
    </source>
</evidence>
<accession>A0A507BYG2</accession>
<dbReference type="SMART" id="SM00950">
    <property type="entry name" value="Piwi"/>
    <property type="match status" value="1"/>
</dbReference>
<dbReference type="RefSeq" id="XP_031024721.1">
    <property type="nucleotide sequence ID" value="XM_031169232.1"/>
</dbReference>
<evidence type="ECO:0000256" key="1">
    <source>
        <dbReference type="ARBA" id="ARBA00008201"/>
    </source>
</evidence>
<name>A0A507BYG2_9FUNG</name>
<dbReference type="InterPro" id="IPR036397">
    <property type="entry name" value="RNaseH_sf"/>
</dbReference>
<dbReference type="SUPFAM" id="SSF53098">
    <property type="entry name" value="Ribonuclease H-like"/>
    <property type="match status" value="1"/>
</dbReference>
<dbReference type="Proteomes" id="UP000319731">
    <property type="component" value="Unassembled WGS sequence"/>
</dbReference>
<dbReference type="EMBL" id="QEAO01000017">
    <property type="protein sequence ID" value="TPX33837.1"/>
    <property type="molecule type" value="Genomic_DNA"/>
</dbReference>
<dbReference type="SMART" id="SM00949">
    <property type="entry name" value="PAZ"/>
    <property type="match status" value="1"/>
</dbReference>
<dbReference type="CDD" id="cd02846">
    <property type="entry name" value="PAZ_argonaute_like"/>
    <property type="match status" value="1"/>
</dbReference>
<dbReference type="Pfam" id="PF16487">
    <property type="entry name" value="ArgoMid"/>
    <property type="match status" value="1"/>
</dbReference>
<gene>
    <name evidence="6" type="ORF">SmJEL517_g03304</name>
</gene>
<dbReference type="PROSITE" id="PS50821">
    <property type="entry name" value="PAZ"/>
    <property type="match status" value="1"/>
</dbReference>
<dbReference type="InterPro" id="IPR045246">
    <property type="entry name" value="Piwi_ago-like"/>
</dbReference>
<dbReference type="SMART" id="SM01163">
    <property type="entry name" value="DUF1785"/>
    <property type="match status" value="1"/>
</dbReference>
<dbReference type="Gene3D" id="3.30.420.10">
    <property type="entry name" value="Ribonuclease H-like superfamily/Ribonuclease H"/>
    <property type="match status" value="1"/>
</dbReference>
<dbReference type="GeneID" id="42004529"/>
<comment type="similarity">
    <text evidence="1">Belongs to the argonaute family. Ago subfamily.</text>
</comment>
<dbReference type="InterPro" id="IPR036085">
    <property type="entry name" value="PAZ_dom_sf"/>
</dbReference>
<comment type="caution">
    <text evidence="6">The sequence shown here is derived from an EMBL/GenBank/DDBJ whole genome shotgun (WGS) entry which is preliminary data.</text>
</comment>
<protein>
    <recommendedName>
        <fullName evidence="8">Piwi domain-containing protein</fullName>
    </recommendedName>
</protein>